<dbReference type="Proteomes" id="UP000246104">
    <property type="component" value="Unassembled WGS sequence"/>
</dbReference>
<keyword evidence="1" id="KW-1133">Transmembrane helix</keyword>
<gene>
    <name evidence="2" type="ORF">C5B42_01255</name>
</gene>
<evidence type="ECO:0000313" key="3">
    <source>
        <dbReference type="Proteomes" id="UP000246104"/>
    </source>
</evidence>
<reference evidence="2 3" key="1">
    <citation type="submission" date="2018-02" db="EMBL/GenBank/DDBJ databases">
        <title>Genomic Reconstructions from Amazon Rainforest and Pasture Soil Reveal Novel Insights into the Physiology of Candidate Phyla in Tropical Sites.</title>
        <authorList>
            <person name="Kroeger M.E."/>
            <person name="Delmont T."/>
            <person name="Eren A.M."/>
            <person name="Guo J."/>
            <person name="Meyer K.M."/>
            <person name="Khan K."/>
            <person name="Rodrigues J.L.M."/>
            <person name="Bohannan B.J.M."/>
            <person name="Tringe S."/>
            <person name="Borges C.D."/>
            <person name="Tiedje J."/>
            <person name="Tsai S.M."/>
            <person name="Nusslein K."/>
        </authorList>
    </citation>
    <scope>NUCLEOTIDE SEQUENCE [LARGE SCALE GENOMIC DNA]</scope>
    <source>
        <strain evidence="2">Amazon FNV 2010 28 9</strain>
    </source>
</reference>
<protein>
    <recommendedName>
        <fullName evidence="4">POTRA domain-containing protein</fullName>
    </recommendedName>
</protein>
<evidence type="ECO:0008006" key="4">
    <source>
        <dbReference type="Google" id="ProtNLM"/>
    </source>
</evidence>
<dbReference type="AlphaFoldDB" id="A0A317JTX6"/>
<evidence type="ECO:0000256" key="1">
    <source>
        <dbReference type="SAM" id="Phobius"/>
    </source>
</evidence>
<comment type="caution">
    <text evidence="2">The sequence shown here is derived from an EMBL/GenBank/DDBJ whole genome shotgun (WGS) entry which is preliminary data.</text>
</comment>
<feature type="transmembrane region" description="Helical" evidence="1">
    <location>
        <begin position="27"/>
        <end position="50"/>
    </location>
</feature>
<keyword evidence="1" id="KW-0472">Membrane</keyword>
<proteinExistence type="predicted"/>
<organism evidence="2 3">
    <name type="scientific">Candidatus Cerribacteria bacterium 'Amazon FNV 2010 28 9'</name>
    <dbReference type="NCBI Taxonomy" id="2081795"/>
    <lineage>
        <taxon>Bacteria</taxon>
        <taxon>Candidatus Cerribacteria</taxon>
    </lineage>
</organism>
<keyword evidence="1" id="KW-0812">Transmembrane</keyword>
<accession>A0A317JTX6</accession>
<dbReference type="EMBL" id="PSRQ01000017">
    <property type="protein sequence ID" value="PWU23969.1"/>
    <property type="molecule type" value="Genomic_DNA"/>
</dbReference>
<evidence type="ECO:0000313" key="2">
    <source>
        <dbReference type="EMBL" id="PWU23969.1"/>
    </source>
</evidence>
<name>A0A317JTX6_9BACT</name>
<sequence length="246" mass="28118">MFERKNLSRSLRFAEKKEQLHRRGRRACWVFFVGAMGLVAFLIWRIYLLFTVVHVVCTLDNQSCSEDTMSLAHRLVGRSMFETLHIIDDSLSVRVQKKWPNTLVVSFTQPQILVTFTPSSSAVSVYSLTQNGLITATRATEPIPFTDLELEQLIVGTHVSPTTLNFYRTLVELITQPSLPVSLQKVVAVSSNEVHLFFDGRLEVVVREETIDQEMHSLQILLQAPTIEHTGKVFDLRFRDPVMRSQ</sequence>